<dbReference type="OrthoDB" id="9771966at2"/>
<evidence type="ECO:0000256" key="6">
    <source>
        <dbReference type="SAM" id="SignalP"/>
    </source>
</evidence>
<keyword evidence="3 6" id="KW-0732">Signal</keyword>
<feature type="binding site" evidence="5">
    <location>
        <begin position="168"/>
        <end position="170"/>
    </location>
    <ligand>
        <name>substrate</name>
    </ligand>
</feature>
<organism evidence="7 8">
    <name type="scientific">Lacunisphaera limnophila</name>
    <dbReference type="NCBI Taxonomy" id="1838286"/>
    <lineage>
        <taxon>Bacteria</taxon>
        <taxon>Pseudomonadati</taxon>
        <taxon>Verrucomicrobiota</taxon>
        <taxon>Opitutia</taxon>
        <taxon>Opitutales</taxon>
        <taxon>Opitutaceae</taxon>
        <taxon>Lacunisphaera</taxon>
    </lineage>
</organism>
<evidence type="ECO:0000313" key="7">
    <source>
        <dbReference type="EMBL" id="AOS44497.1"/>
    </source>
</evidence>
<evidence type="ECO:0000256" key="3">
    <source>
        <dbReference type="ARBA" id="ARBA00022729"/>
    </source>
</evidence>
<dbReference type="GO" id="GO:0004035">
    <property type="term" value="F:alkaline phosphatase activity"/>
    <property type="evidence" value="ECO:0007669"/>
    <property type="project" value="UniProtKB-EC"/>
</dbReference>
<keyword evidence="1 4" id="KW-0597">Phosphoprotein</keyword>
<dbReference type="Gene3D" id="3.40.720.10">
    <property type="entry name" value="Alkaline Phosphatase, subunit A"/>
    <property type="match status" value="1"/>
</dbReference>
<dbReference type="InterPro" id="IPR002591">
    <property type="entry name" value="Phosphodiest/P_Trfase"/>
</dbReference>
<dbReference type="EMBL" id="CP016094">
    <property type="protein sequence ID" value="AOS44497.1"/>
    <property type="molecule type" value="Genomic_DNA"/>
</dbReference>
<evidence type="ECO:0000256" key="2">
    <source>
        <dbReference type="ARBA" id="ARBA00022723"/>
    </source>
</evidence>
<feature type="binding site" evidence="5">
    <location>
        <position position="96"/>
    </location>
    <ligand>
        <name>substrate</name>
    </ligand>
</feature>
<evidence type="ECO:0000256" key="5">
    <source>
        <dbReference type="PIRSR" id="PIRSR031924-51"/>
    </source>
</evidence>
<accession>A0A1D8AUD3</accession>
<dbReference type="InterPro" id="IPR017850">
    <property type="entry name" value="Alkaline_phosphatase_core_sf"/>
</dbReference>
<feature type="chain" id="PRO_5009105210" evidence="6">
    <location>
        <begin position="20"/>
        <end position="551"/>
    </location>
</feature>
<dbReference type="EC" id="3.1.3.1" evidence="7"/>
<feature type="signal peptide" evidence="6">
    <location>
        <begin position="1"/>
        <end position="19"/>
    </location>
</feature>
<dbReference type="GO" id="GO:0046872">
    <property type="term" value="F:metal ion binding"/>
    <property type="evidence" value="ECO:0007669"/>
    <property type="project" value="UniProtKB-KW"/>
</dbReference>
<dbReference type="Pfam" id="PF01663">
    <property type="entry name" value="Phosphodiest"/>
    <property type="match status" value="1"/>
</dbReference>
<dbReference type="Gene3D" id="3.30.1360.150">
    <property type="match status" value="1"/>
</dbReference>
<dbReference type="InterPro" id="IPR026263">
    <property type="entry name" value="Alkaline_phosphatase_prok"/>
</dbReference>
<protein>
    <submittedName>
        <fullName evidence="7">Alkaline phosphatase PafA</fullName>
        <ecNumber evidence="7">3.1.3.1</ecNumber>
    </submittedName>
</protein>
<name>A0A1D8AUD3_9BACT</name>
<keyword evidence="8" id="KW-1185">Reference proteome</keyword>
<gene>
    <name evidence="7" type="primary">pafA</name>
    <name evidence="7" type="ORF">Verru16b_01559</name>
</gene>
<sequence length="551" mass="59784">MRNSFFFLLLAWGVAPLVAQDKPVPRLAVVITVDQMRADYLARFGPYFGEGGFKRLLAGGADYRDCHYQHAITTTAPGHATILSGVNANIHGIIGNEWLDPQTYIQGNAVEDAGSPLVGLPPRPGRHPNAILAAKAGRSPKNFLGTTVGDRLKARYGATAKVYGVADKDRSAILPTGSKADGAYWTEEGLFITSTYYRAELPAWVREFNERRNATQYFGQVWDRLLPRAVYDAVQGPDDAPGEQAEDSLPVTLPMRIDGGQATLTSTFFNAFDHVPWNNELVAEMAMHTVVTQQLGQDDVPDLLAVGFSQPDKAGHAYGPDSHEVMDSYLRLDRTLAAFLDQLEATVGLAHCVIVLTADHGVCPLPEKIAAEQGPDAAGRIEMGPVRQQLAAALDAAFGALPADLYWIVGDGYGLRVSPAALAARQVTAARVATELKAALLRDRRFVAAYTRAELTGTGPLDAWGEMMRRSYHPDRSPDLMFVLHPYFLTRQLGTNHGMPHAYDTHVPQVWFGAGVKAGVHDERVGVEDIAPTLAGLLGVDLPDAKGRKLF</sequence>
<dbReference type="STRING" id="1838286.Verru16b_01559"/>
<dbReference type="CDD" id="cd16016">
    <property type="entry name" value="AP-SPAP"/>
    <property type="match status" value="1"/>
</dbReference>
<dbReference type="Proteomes" id="UP000095228">
    <property type="component" value="Chromosome"/>
</dbReference>
<feature type="active site" description="Phosphothreonine intermediate" evidence="4">
    <location>
        <position position="75"/>
    </location>
</feature>
<dbReference type="RefSeq" id="WP_069961739.1">
    <property type="nucleotide sequence ID" value="NZ_CP016094.1"/>
</dbReference>
<dbReference type="KEGG" id="obg:Verru16b_01559"/>
<dbReference type="PIRSF" id="PIRSF031924">
    <property type="entry name" value="Pi-irrepressible_AP"/>
    <property type="match status" value="1"/>
</dbReference>
<proteinExistence type="predicted"/>
<dbReference type="SUPFAM" id="SSF53649">
    <property type="entry name" value="Alkaline phosphatase-like"/>
    <property type="match status" value="1"/>
</dbReference>
<dbReference type="AlphaFoldDB" id="A0A1D8AUD3"/>
<evidence type="ECO:0000256" key="1">
    <source>
        <dbReference type="ARBA" id="ARBA00022553"/>
    </source>
</evidence>
<evidence type="ECO:0000256" key="4">
    <source>
        <dbReference type="PIRSR" id="PIRSR031924-50"/>
    </source>
</evidence>
<dbReference type="PANTHER" id="PTHR10151">
    <property type="entry name" value="ECTONUCLEOTIDE PYROPHOSPHATASE/PHOSPHODIESTERASE"/>
    <property type="match status" value="1"/>
</dbReference>
<dbReference type="PANTHER" id="PTHR10151:SF120">
    <property type="entry name" value="BIS(5'-ADENOSYL)-TRIPHOSPHATASE"/>
    <property type="match status" value="1"/>
</dbReference>
<reference evidence="7 8" key="1">
    <citation type="submission" date="2016-06" db="EMBL/GenBank/DDBJ databases">
        <title>Three novel species with peptidoglycan cell walls form the new genus Lacunisphaera gen. nov. in the family Opitutaceae of the verrucomicrobial subdivision 4.</title>
        <authorList>
            <person name="Rast P."/>
            <person name="Gloeckner I."/>
            <person name="Jogler M."/>
            <person name="Boedeker C."/>
            <person name="Jeske O."/>
            <person name="Wiegand S."/>
            <person name="Reinhardt R."/>
            <person name="Schumann P."/>
            <person name="Rohde M."/>
            <person name="Spring S."/>
            <person name="Gloeckner F.O."/>
            <person name="Jogler C."/>
        </authorList>
    </citation>
    <scope>NUCLEOTIDE SEQUENCE [LARGE SCALE GENOMIC DNA]</scope>
    <source>
        <strain evidence="7 8">IG16b</strain>
    </source>
</reference>
<keyword evidence="7" id="KW-0378">Hydrolase</keyword>
<keyword evidence="2" id="KW-0479">Metal-binding</keyword>
<evidence type="ECO:0000313" key="8">
    <source>
        <dbReference type="Proteomes" id="UP000095228"/>
    </source>
</evidence>